<dbReference type="Proteomes" id="UP001139207">
    <property type="component" value="Unassembled WGS sequence"/>
</dbReference>
<dbReference type="AlphaFoldDB" id="A0A9X1WKB4"/>
<evidence type="ECO:0000256" key="1">
    <source>
        <dbReference type="ARBA" id="ARBA00023450"/>
    </source>
</evidence>
<evidence type="ECO:0000256" key="2">
    <source>
        <dbReference type="SAM" id="MobiDB-lite"/>
    </source>
</evidence>
<feature type="region of interest" description="Disordered" evidence="2">
    <location>
        <begin position="1"/>
        <end position="24"/>
    </location>
</feature>
<keyword evidence="4" id="KW-0540">Nuclease</keyword>
<gene>
    <name evidence="4" type="ORF">MUN33_04475</name>
</gene>
<dbReference type="InterPro" id="IPR003870">
    <property type="entry name" value="DUF222"/>
</dbReference>
<dbReference type="GO" id="GO:0003676">
    <property type="term" value="F:nucleic acid binding"/>
    <property type="evidence" value="ECO:0007669"/>
    <property type="project" value="InterPro"/>
</dbReference>
<dbReference type="InterPro" id="IPR002711">
    <property type="entry name" value="HNH"/>
</dbReference>
<feature type="domain" description="HNH nuclease" evidence="3">
    <location>
        <begin position="363"/>
        <end position="415"/>
    </location>
</feature>
<proteinExistence type="inferred from homology"/>
<dbReference type="EMBL" id="JALIEA010000011">
    <property type="protein sequence ID" value="MCJ7857972.1"/>
    <property type="molecule type" value="Genomic_DNA"/>
</dbReference>
<evidence type="ECO:0000313" key="4">
    <source>
        <dbReference type="EMBL" id="MCJ7857972.1"/>
    </source>
</evidence>
<keyword evidence="4" id="KW-0378">Hydrolase</keyword>
<dbReference type="InterPro" id="IPR003615">
    <property type="entry name" value="HNH_nuc"/>
</dbReference>
<dbReference type="Pfam" id="PF02720">
    <property type="entry name" value="DUF222"/>
    <property type="match status" value="1"/>
</dbReference>
<dbReference type="GO" id="GO:0004519">
    <property type="term" value="F:endonuclease activity"/>
    <property type="evidence" value="ECO:0007669"/>
    <property type="project" value="UniProtKB-KW"/>
</dbReference>
<dbReference type="GO" id="GO:0008270">
    <property type="term" value="F:zinc ion binding"/>
    <property type="evidence" value="ECO:0007669"/>
    <property type="project" value="InterPro"/>
</dbReference>
<comment type="caution">
    <text evidence="4">The sequence shown here is derived from an EMBL/GenBank/DDBJ whole genome shotgun (WGS) entry which is preliminary data.</text>
</comment>
<dbReference type="RefSeq" id="WP_244803698.1">
    <property type="nucleotide sequence ID" value="NZ_JALIEA010000011.1"/>
</dbReference>
<accession>A0A9X1WKB4</accession>
<keyword evidence="4" id="KW-0255">Endonuclease</keyword>
<organism evidence="4 5">
    <name type="scientific">Corynebacterium kalidii</name>
    <dbReference type="NCBI Taxonomy" id="2931982"/>
    <lineage>
        <taxon>Bacteria</taxon>
        <taxon>Bacillati</taxon>
        <taxon>Actinomycetota</taxon>
        <taxon>Actinomycetes</taxon>
        <taxon>Mycobacteriales</taxon>
        <taxon>Corynebacteriaceae</taxon>
        <taxon>Corynebacterium</taxon>
    </lineage>
</organism>
<feature type="compositionally biased region" description="Basic and acidic residues" evidence="2">
    <location>
        <begin position="449"/>
        <end position="481"/>
    </location>
</feature>
<protein>
    <submittedName>
        <fullName evidence="4">HNH endonuclease</fullName>
    </submittedName>
</protein>
<keyword evidence="5" id="KW-1185">Reference proteome</keyword>
<dbReference type="SMART" id="SM00507">
    <property type="entry name" value="HNHc"/>
    <property type="match status" value="1"/>
</dbReference>
<dbReference type="CDD" id="cd00085">
    <property type="entry name" value="HNHc"/>
    <property type="match status" value="1"/>
</dbReference>
<evidence type="ECO:0000313" key="5">
    <source>
        <dbReference type="Proteomes" id="UP001139207"/>
    </source>
</evidence>
<evidence type="ECO:0000259" key="3">
    <source>
        <dbReference type="SMART" id="SM00507"/>
    </source>
</evidence>
<dbReference type="Pfam" id="PF01844">
    <property type="entry name" value="HNH"/>
    <property type="match status" value="1"/>
</dbReference>
<reference evidence="4" key="1">
    <citation type="submission" date="2022-04" db="EMBL/GenBank/DDBJ databases">
        <title>Corynebacterium kalidii LD5P10.</title>
        <authorList>
            <person name="Sun J.Q."/>
        </authorList>
    </citation>
    <scope>NUCLEOTIDE SEQUENCE</scope>
    <source>
        <strain evidence="4">LD5P10</strain>
    </source>
</reference>
<name>A0A9X1WKB4_9CORY</name>
<comment type="similarity">
    <text evidence="1">Belongs to the Rv1128c/1148c/1588c/1702c/1945/3466 family.</text>
</comment>
<feature type="region of interest" description="Disordered" evidence="2">
    <location>
        <begin position="439"/>
        <end position="481"/>
    </location>
</feature>
<sequence length="481" mass="52568">MFDREGRDMSQQQPPAPPVGSTTDLLDALDRMADAVEDIIAHGPDTWGRLSSDDRLQAADRMERSRKKLTVADAAFLSSHEAELPAGPQRQARAVSQIFTTTLRDARNRLAAWTRVAERPDPWGADPTATHPDHMPQLTALVTDGGLDALGVEKVDKQIRALPAQVQDEITRVADGPVADLARKQGPDVLDALRSFLLDLVGAEEPYTEKDHARMRSFTIGQQGCDGMTPVRGLLTPELAASLQRLMADYAKTGDLVEDADTALDDRLPEQRRHDALSAVVHHGYGRGRALTPGRGATTIVAVMPVEQLVSRSGTALTDVGTHVPAATLLNRPDVDLDTYLQVLDVEGRTLTFGRSRRLADLHQYLALVGEEGISSAPGSDSAPAHCHVHHINGWSAGGPTDLDNLTLASPSMHAQVDDSREHEDRWWTLKAPRGSGRRVDWIPPVTVDPERRPAHNDHPTTRRHPGDARRRVFRDSAEPP</sequence>